<dbReference type="NCBIfam" id="TIGR00233">
    <property type="entry name" value="trpS"/>
    <property type="match status" value="1"/>
</dbReference>
<dbReference type="InterPro" id="IPR002306">
    <property type="entry name" value="Trp-tRNA-ligase"/>
</dbReference>
<dbReference type="Gene3D" id="1.10.240.10">
    <property type="entry name" value="Tyrosyl-Transfer RNA Synthetase"/>
    <property type="match status" value="1"/>
</dbReference>
<feature type="binding site" evidence="8">
    <location>
        <begin position="144"/>
        <end position="146"/>
    </location>
    <ligand>
        <name>ATP</name>
        <dbReference type="ChEBI" id="CHEBI:30616"/>
    </ligand>
</feature>
<evidence type="ECO:0000313" key="11">
    <source>
        <dbReference type="Proteomes" id="UP000177360"/>
    </source>
</evidence>
<dbReference type="EC" id="6.1.1.2" evidence="8"/>
<dbReference type="HAMAP" id="MF_00140_B">
    <property type="entry name" value="Trp_tRNA_synth_B"/>
    <property type="match status" value="1"/>
</dbReference>
<keyword evidence="2 8" id="KW-0436">Ligase</keyword>
<evidence type="ECO:0000256" key="2">
    <source>
        <dbReference type="ARBA" id="ARBA00022598"/>
    </source>
</evidence>
<dbReference type="CDD" id="cd00806">
    <property type="entry name" value="TrpRS_core"/>
    <property type="match status" value="1"/>
</dbReference>
<gene>
    <name evidence="8" type="primary">trpS</name>
    <name evidence="10" type="ORF">A2626_01070</name>
</gene>
<reference evidence="10 11" key="1">
    <citation type="journal article" date="2016" name="Nat. Commun.">
        <title>Thousands of microbial genomes shed light on interconnected biogeochemical processes in an aquifer system.</title>
        <authorList>
            <person name="Anantharaman K."/>
            <person name="Brown C.T."/>
            <person name="Hug L.A."/>
            <person name="Sharon I."/>
            <person name="Castelle C.J."/>
            <person name="Probst A.J."/>
            <person name="Thomas B.C."/>
            <person name="Singh A."/>
            <person name="Wilkins M.J."/>
            <person name="Karaoz U."/>
            <person name="Brodie E.L."/>
            <person name="Williams K.H."/>
            <person name="Hubbard S.S."/>
            <person name="Banfield J.F."/>
        </authorList>
    </citation>
    <scope>NUCLEOTIDE SEQUENCE [LARGE SCALE GENOMIC DNA]</scope>
</reference>
<dbReference type="Pfam" id="PF00579">
    <property type="entry name" value="tRNA-synt_1b"/>
    <property type="match status" value="1"/>
</dbReference>
<keyword evidence="4 8" id="KW-0067">ATP-binding</keyword>
<dbReference type="Gene3D" id="3.40.50.620">
    <property type="entry name" value="HUPs"/>
    <property type="match status" value="1"/>
</dbReference>
<evidence type="ECO:0000313" key="10">
    <source>
        <dbReference type="EMBL" id="OGZ19352.1"/>
    </source>
</evidence>
<evidence type="ECO:0000256" key="4">
    <source>
        <dbReference type="ARBA" id="ARBA00022840"/>
    </source>
</evidence>
<dbReference type="SUPFAM" id="SSF52374">
    <property type="entry name" value="Nucleotidylyl transferase"/>
    <property type="match status" value="1"/>
</dbReference>
<comment type="subcellular location">
    <subcellularLocation>
        <location evidence="8">Cytoplasm</location>
    </subcellularLocation>
</comment>
<feature type="binding site" evidence="8">
    <location>
        <begin position="192"/>
        <end position="196"/>
    </location>
    <ligand>
        <name>ATP</name>
        <dbReference type="ChEBI" id="CHEBI:30616"/>
    </ligand>
</feature>
<feature type="short sequence motif" description="'HIGH' region" evidence="8">
    <location>
        <begin position="9"/>
        <end position="17"/>
    </location>
</feature>
<evidence type="ECO:0000256" key="3">
    <source>
        <dbReference type="ARBA" id="ARBA00022741"/>
    </source>
</evidence>
<dbReference type="GO" id="GO:0004830">
    <property type="term" value="F:tryptophan-tRNA ligase activity"/>
    <property type="evidence" value="ECO:0007669"/>
    <property type="project" value="UniProtKB-UniRule"/>
</dbReference>
<dbReference type="PRINTS" id="PR01039">
    <property type="entry name" value="TRNASYNTHTRP"/>
</dbReference>
<organism evidence="10 11">
    <name type="scientific">Candidatus Nealsonbacteria bacterium RIFCSPHIGHO2_01_FULL_38_55</name>
    <dbReference type="NCBI Taxonomy" id="1801664"/>
    <lineage>
        <taxon>Bacteria</taxon>
        <taxon>Candidatus Nealsoniibacteriota</taxon>
    </lineage>
</organism>
<feature type="binding site" evidence="8">
    <location>
        <begin position="8"/>
        <end position="10"/>
    </location>
    <ligand>
        <name>ATP</name>
        <dbReference type="ChEBI" id="CHEBI:30616"/>
    </ligand>
</feature>
<accession>A0A1G2E0Z3</accession>
<name>A0A1G2E0Z3_9BACT</name>
<protein>
    <recommendedName>
        <fullName evidence="8">Tryptophan--tRNA ligase</fullName>
        <ecNumber evidence="8">6.1.1.2</ecNumber>
    </recommendedName>
    <alternativeName>
        <fullName evidence="8">Tryptophanyl-tRNA synthetase</fullName>
        <shortName evidence="8">TrpRS</shortName>
    </alternativeName>
</protein>
<dbReference type="PANTHER" id="PTHR43766">
    <property type="entry name" value="TRYPTOPHAN--TRNA LIGASE, MITOCHONDRIAL"/>
    <property type="match status" value="1"/>
</dbReference>
<dbReference type="EMBL" id="MHLZ01000036">
    <property type="protein sequence ID" value="OGZ19352.1"/>
    <property type="molecule type" value="Genomic_DNA"/>
</dbReference>
<dbReference type="GO" id="GO:0005524">
    <property type="term" value="F:ATP binding"/>
    <property type="evidence" value="ECO:0007669"/>
    <property type="project" value="UniProtKB-UniRule"/>
</dbReference>
<proteinExistence type="inferred from homology"/>
<comment type="function">
    <text evidence="8">Catalyzes the attachment of tryptophan to tRNA(Trp).</text>
</comment>
<dbReference type="InterPro" id="IPR001412">
    <property type="entry name" value="aa-tRNA-synth_I_CS"/>
</dbReference>
<evidence type="ECO:0000256" key="8">
    <source>
        <dbReference type="HAMAP-Rule" id="MF_00140"/>
    </source>
</evidence>
<comment type="catalytic activity">
    <reaction evidence="7 8">
        <text>tRNA(Trp) + L-tryptophan + ATP = L-tryptophyl-tRNA(Trp) + AMP + diphosphate + H(+)</text>
        <dbReference type="Rhea" id="RHEA:24080"/>
        <dbReference type="Rhea" id="RHEA-COMP:9671"/>
        <dbReference type="Rhea" id="RHEA-COMP:9705"/>
        <dbReference type="ChEBI" id="CHEBI:15378"/>
        <dbReference type="ChEBI" id="CHEBI:30616"/>
        <dbReference type="ChEBI" id="CHEBI:33019"/>
        <dbReference type="ChEBI" id="CHEBI:57912"/>
        <dbReference type="ChEBI" id="CHEBI:78442"/>
        <dbReference type="ChEBI" id="CHEBI:78535"/>
        <dbReference type="ChEBI" id="CHEBI:456215"/>
        <dbReference type="EC" id="6.1.1.2"/>
    </reaction>
</comment>
<comment type="caution">
    <text evidence="10">The sequence shown here is derived from an EMBL/GenBank/DDBJ whole genome shotgun (WGS) entry which is preliminary data.</text>
</comment>
<sequence>MRILSGVQPTGSIHIGNYLGATKQWIELQKNNECVFFIADLHSLTTPHNSADLQKNILEVAVAHLAAGIDPQKSVFFIQSKIKEHTELCWLLNTVCPIGDLQRMTQYKEKARQFKKDINAGLLNYPILQAADILLYKTEAVPVGKDQVQHIELARTIAKKFNQKFGKVFTEPKAMLSKFGAKIMALDNPKKKMSKSLDPKGCIFLFDEPEEIKKKIMSAVTDMGKEIKYNPAKKPGVSNLLTIYSLFSEKPIKEIEYSFKGKGYAQFKNLLAELLINSLEPFRRKRKELLARDIYIHETLKLGAKRAQIIAESVMLEVRQKMGLI</sequence>
<evidence type="ECO:0000256" key="5">
    <source>
        <dbReference type="ARBA" id="ARBA00022917"/>
    </source>
</evidence>
<dbReference type="InterPro" id="IPR002305">
    <property type="entry name" value="aa-tRNA-synth_Ic"/>
</dbReference>
<evidence type="ECO:0000256" key="1">
    <source>
        <dbReference type="ARBA" id="ARBA00005594"/>
    </source>
</evidence>
<keyword evidence="8" id="KW-0963">Cytoplasm</keyword>
<dbReference type="FunFam" id="1.10.240.10:FF:000002">
    <property type="entry name" value="Tryptophan--tRNA ligase"/>
    <property type="match status" value="1"/>
</dbReference>
<dbReference type="GO" id="GO:0005829">
    <property type="term" value="C:cytosol"/>
    <property type="evidence" value="ECO:0007669"/>
    <property type="project" value="TreeGrafter"/>
</dbReference>
<feature type="short sequence motif" description="'KMSKS' region" evidence="8">
    <location>
        <begin position="192"/>
        <end position="196"/>
    </location>
</feature>
<feature type="binding site" evidence="8">
    <location>
        <position position="132"/>
    </location>
    <ligand>
        <name>L-tryptophan</name>
        <dbReference type="ChEBI" id="CHEBI:57912"/>
    </ligand>
</feature>
<dbReference type="GO" id="GO:0006436">
    <property type="term" value="P:tryptophanyl-tRNA aminoacylation"/>
    <property type="evidence" value="ECO:0007669"/>
    <property type="project" value="UniProtKB-UniRule"/>
</dbReference>
<comment type="similarity">
    <text evidence="1 8 9">Belongs to the class-I aminoacyl-tRNA synthetase family.</text>
</comment>
<dbReference type="InterPro" id="IPR014729">
    <property type="entry name" value="Rossmann-like_a/b/a_fold"/>
</dbReference>
<dbReference type="AlphaFoldDB" id="A0A1G2E0Z3"/>
<dbReference type="PANTHER" id="PTHR43766:SF1">
    <property type="entry name" value="TRYPTOPHAN--TRNA LIGASE, MITOCHONDRIAL"/>
    <property type="match status" value="1"/>
</dbReference>
<keyword evidence="3 8" id="KW-0547">Nucleotide-binding</keyword>
<feature type="binding site" evidence="8">
    <location>
        <position position="183"/>
    </location>
    <ligand>
        <name>ATP</name>
        <dbReference type="ChEBI" id="CHEBI:30616"/>
    </ligand>
</feature>
<dbReference type="Proteomes" id="UP000177360">
    <property type="component" value="Unassembled WGS sequence"/>
</dbReference>
<feature type="binding site" evidence="8">
    <location>
        <begin position="16"/>
        <end position="17"/>
    </location>
    <ligand>
        <name>ATP</name>
        <dbReference type="ChEBI" id="CHEBI:30616"/>
    </ligand>
</feature>
<evidence type="ECO:0000256" key="7">
    <source>
        <dbReference type="ARBA" id="ARBA00049929"/>
    </source>
</evidence>
<comment type="subunit">
    <text evidence="8">Homodimer.</text>
</comment>
<dbReference type="InterPro" id="IPR050203">
    <property type="entry name" value="Trp-tRNA_synthetase"/>
</dbReference>
<evidence type="ECO:0000256" key="9">
    <source>
        <dbReference type="RuleBase" id="RU363036"/>
    </source>
</evidence>
<dbReference type="InterPro" id="IPR024109">
    <property type="entry name" value="Trp-tRNA-ligase_bac-type"/>
</dbReference>
<keyword evidence="5 8" id="KW-0648">Protein biosynthesis</keyword>
<keyword evidence="6 8" id="KW-0030">Aminoacyl-tRNA synthetase</keyword>
<dbReference type="PROSITE" id="PS00178">
    <property type="entry name" value="AA_TRNA_LIGASE_I"/>
    <property type="match status" value="1"/>
</dbReference>
<evidence type="ECO:0000256" key="6">
    <source>
        <dbReference type="ARBA" id="ARBA00023146"/>
    </source>
</evidence>